<feature type="domain" description="Aminoacyl-tRNA synthetase class Ia" evidence="6">
    <location>
        <begin position="13"/>
        <end position="67"/>
    </location>
</feature>
<dbReference type="AlphaFoldDB" id="A0A0L0EKV2"/>
<reference evidence="7 8" key="1">
    <citation type="submission" date="2011-02" db="EMBL/GenBank/DDBJ databases">
        <title>The Genome Sequence of Sphaeroforma arctica JP610.</title>
        <authorList>
            <consortium name="The Broad Institute Genome Sequencing Platform"/>
            <person name="Russ C."/>
            <person name="Cuomo C."/>
            <person name="Young S.K."/>
            <person name="Zeng Q."/>
            <person name="Gargeya S."/>
            <person name="Alvarado L."/>
            <person name="Berlin A."/>
            <person name="Chapman S.B."/>
            <person name="Chen Z."/>
            <person name="Freedman E."/>
            <person name="Gellesch M."/>
            <person name="Goldberg J."/>
            <person name="Griggs A."/>
            <person name="Gujja S."/>
            <person name="Heilman E."/>
            <person name="Heiman D."/>
            <person name="Howarth C."/>
            <person name="Mehta T."/>
            <person name="Neiman D."/>
            <person name="Pearson M."/>
            <person name="Roberts A."/>
            <person name="Saif S."/>
            <person name="Shea T."/>
            <person name="Shenoy N."/>
            <person name="Sisk P."/>
            <person name="Stolte C."/>
            <person name="Sykes S."/>
            <person name="White J."/>
            <person name="Yandava C."/>
            <person name="Burger G."/>
            <person name="Gray M.W."/>
            <person name="Holland P.W.H."/>
            <person name="King N."/>
            <person name="Lang F.B.F."/>
            <person name="Roger A.J."/>
            <person name="Ruiz-Trillo I."/>
            <person name="Haas B."/>
            <person name="Nusbaum C."/>
            <person name="Birren B."/>
        </authorList>
    </citation>
    <scope>NUCLEOTIDE SEQUENCE [LARGE SCALE GENOMIC DNA]</scope>
    <source>
        <strain evidence="7 8">JP610</strain>
    </source>
</reference>
<dbReference type="RefSeq" id="XP_014143076.1">
    <property type="nucleotide sequence ID" value="XM_014287601.1"/>
</dbReference>
<keyword evidence="1" id="KW-0436">Ligase</keyword>
<accession>A0A0L0EKV2</accession>
<dbReference type="InterPro" id="IPR001412">
    <property type="entry name" value="aa-tRNA-synth_I_CS"/>
</dbReference>
<dbReference type="Gene3D" id="3.40.50.620">
    <property type="entry name" value="HUPs"/>
    <property type="match status" value="1"/>
</dbReference>
<dbReference type="PANTHER" id="PTHR42780">
    <property type="entry name" value="SOLEUCYL-TRNA SYNTHETASE"/>
    <property type="match status" value="1"/>
</dbReference>
<dbReference type="InterPro" id="IPR002300">
    <property type="entry name" value="aa-tRNA-synth_Ia"/>
</dbReference>
<dbReference type="InterPro" id="IPR014729">
    <property type="entry name" value="Rossmann-like_a/b/a_fold"/>
</dbReference>
<evidence type="ECO:0000256" key="2">
    <source>
        <dbReference type="ARBA" id="ARBA00022741"/>
    </source>
</evidence>
<evidence type="ECO:0000313" key="8">
    <source>
        <dbReference type="Proteomes" id="UP000054560"/>
    </source>
</evidence>
<proteinExistence type="predicted"/>
<feature type="non-terminal residue" evidence="7">
    <location>
        <position position="1"/>
    </location>
</feature>
<keyword evidence="3" id="KW-0067">ATP-binding</keyword>
<evidence type="ECO:0000313" key="7">
    <source>
        <dbReference type="EMBL" id="KNC64975.1"/>
    </source>
</evidence>
<dbReference type="GO" id="GO:0005524">
    <property type="term" value="F:ATP binding"/>
    <property type="evidence" value="ECO:0007669"/>
    <property type="project" value="UniProtKB-KW"/>
</dbReference>
<dbReference type="GeneID" id="25918822"/>
<keyword evidence="5" id="KW-0030">Aminoacyl-tRNA synthetase</keyword>
<protein>
    <recommendedName>
        <fullName evidence="6">Aminoacyl-tRNA synthetase class Ia domain-containing protein</fullName>
    </recommendedName>
</protein>
<sequence length="70" mass="7865">GDKYSFPGEELSVLKLWEELDAFKTQLKLSEGRPEFSFYDGPPFATGLPHYGHLLAGTIKDIVTRFACTQ</sequence>
<dbReference type="OrthoDB" id="1706657at2759"/>
<keyword evidence="8" id="KW-1185">Reference proteome</keyword>
<dbReference type="Pfam" id="PF00133">
    <property type="entry name" value="tRNA-synt_1"/>
    <property type="match status" value="1"/>
</dbReference>
<dbReference type="InterPro" id="IPR023586">
    <property type="entry name" value="Ile-tRNA-ligase_type2"/>
</dbReference>
<gene>
    <name evidence="7" type="ORF">SARC_18318</name>
</gene>
<evidence type="ECO:0000256" key="3">
    <source>
        <dbReference type="ARBA" id="ARBA00022840"/>
    </source>
</evidence>
<keyword evidence="4" id="KW-0648">Protein biosynthesis</keyword>
<evidence type="ECO:0000259" key="6">
    <source>
        <dbReference type="Pfam" id="PF00133"/>
    </source>
</evidence>
<dbReference type="STRING" id="667725.A0A0L0EKV2"/>
<dbReference type="SUPFAM" id="SSF52374">
    <property type="entry name" value="Nucleotidylyl transferase"/>
    <property type="match status" value="1"/>
</dbReference>
<evidence type="ECO:0000256" key="1">
    <source>
        <dbReference type="ARBA" id="ARBA00022598"/>
    </source>
</evidence>
<keyword evidence="2" id="KW-0547">Nucleotide-binding</keyword>
<feature type="non-terminal residue" evidence="7">
    <location>
        <position position="70"/>
    </location>
</feature>
<evidence type="ECO:0000256" key="4">
    <source>
        <dbReference type="ARBA" id="ARBA00022917"/>
    </source>
</evidence>
<organism evidence="7 8">
    <name type="scientific">Sphaeroforma arctica JP610</name>
    <dbReference type="NCBI Taxonomy" id="667725"/>
    <lineage>
        <taxon>Eukaryota</taxon>
        <taxon>Ichthyosporea</taxon>
        <taxon>Ichthyophonida</taxon>
        <taxon>Sphaeroforma</taxon>
    </lineage>
</organism>
<dbReference type="EMBL" id="KQ257210">
    <property type="protein sequence ID" value="KNC64975.1"/>
    <property type="molecule type" value="Genomic_DNA"/>
</dbReference>
<dbReference type="eggNOG" id="KOG0434">
    <property type="taxonomic scope" value="Eukaryota"/>
</dbReference>
<dbReference type="PROSITE" id="PS00178">
    <property type="entry name" value="AA_TRNA_LIGASE_I"/>
    <property type="match status" value="1"/>
</dbReference>
<dbReference type="GO" id="GO:0004822">
    <property type="term" value="F:isoleucine-tRNA ligase activity"/>
    <property type="evidence" value="ECO:0007669"/>
    <property type="project" value="InterPro"/>
</dbReference>
<dbReference type="Proteomes" id="UP000054560">
    <property type="component" value="Unassembled WGS sequence"/>
</dbReference>
<name>A0A0L0EKV2_9EUKA</name>
<dbReference type="GO" id="GO:0006428">
    <property type="term" value="P:isoleucyl-tRNA aminoacylation"/>
    <property type="evidence" value="ECO:0007669"/>
    <property type="project" value="TreeGrafter"/>
</dbReference>
<dbReference type="PANTHER" id="PTHR42780:SF1">
    <property type="entry name" value="ISOLEUCINE--TRNA LIGASE, CYTOPLASMIC"/>
    <property type="match status" value="1"/>
</dbReference>
<evidence type="ECO:0000256" key="5">
    <source>
        <dbReference type="ARBA" id="ARBA00023146"/>
    </source>
</evidence>